<gene>
    <name evidence="2" type="ordered locus">Cyan7425_0120</name>
</gene>
<organism evidence="2">
    <name type="scientific">Cyanothece sp. (strain PCC 7425 / ATCC 29141)</name>
    <dbReference type="NCBI Taxonomy" id="395961"/>
    <lineage>
        <taxon>Bacteria</taxon>
        <taxon>Bacillati</taxon>
        <taxon>Cyanobacteriota</taxon>
        <taxon>Cyanophyceae</taxon>
        <taxon>Gomontiellales</taxon>
        <taxon>Cyanothecaceae</taxon>
        <taxon>Cyanothece</taxon>
    </lineage>
</organism>
<geneLocation type="plasmid" evidence="2">
    <name>pP742502</name>
</geneLocation>
<keyword evidence="2" id="KW-0614">Plasmid</keyword>
<dbReference type="EMBL" id="CP001346">
    <property type="protein sequence ID" value="ACL47817.1"/>
    <property type="molecule type" value="Genomic_DNA"/>
</dbReference>
<dbReference type="AlphaFoldDB" id="B8HZG9"/>
<proteinExistence type="predicted"/>
<reference evidence="2" key="1">
    <citation type="submission" date="2009-01" db="EMBL/GenBank/DDBJ databases">
        <title>Complete sequence of plasmid2 Cyanothece sp. PCC 7425.</title>
        <authorList>
            <consortium name="US DOE Joint Genome Institute"/>
            <person name="Lucas S."/>
            <person name="Copeland A."/>
            <person name="Lapidus A."/>
            <person name="Glavina del Rio T."/>
            <person name="Dalin E."/>
            <person name="Tice H."/>
            <person name="Bruce D."/>
            <person name="Goodwin L."/>
            <person name="Pitluck S."/>
            <person name="Sims D."/>
            <person name="Meineke L."/>
            <person name="Brettin T."/>
            <person name="Detter J.C."/>
            <person name="Han C."/>
            <person name="Larimer F."/>
            <person name="Land M."/>
            <person name="Hauser L."/>
            <person name="Kyrpides N."/>
            <person name="Ovchinnikova G."/>
            <person name="Liberton M."/>
            <person name="Stoeckel J."/>
            <person name="Banerjee A."/>
            <person name="Singh A."/>
            <person name="Page L."/>
            <person name="Sato H."/>
            <person name="Zhao L."/>
            <person name="Sherman L."/>
            <person name="Pakrasi H."/>
            <person name="Richardson P."/>
        </authorList>
    </citation>
    <scope>NUCLEOTIDE SEQUENCE</scope>
    <source>
        <strain evidence="2">PCC 7425</strain>
        <plasmid evidence="2">pP742502</plasmid>
    </source>
</reference>
<dbReference type="KEGG" id="cyn:Cyan7425_0120"/>
<dbReference type="Pfam" id="PF10047">
    <property type="entry name" value="DUF2281"/>
    <property type="match status" value="1"/>
</dbReference>
<protein>
    <recommendedName>
        <fullName evidence="1">DUF2281 domain-containing protein</fullName>
    </recommendedName>
</protein>
<name>B8HZG9_CYAP4</name>
<evidence type="ECO:0000259" key="1">
    <source>
        <dbReference type="Pfam" id="PF10047"/>
    </source>
</evidence>
<feature type="domain" description="DUF2281" evidence="1">
    <location>
        <begin position="12"/>
        <end position="59"/>
    </location>
</feature>
<dbReference type="HOGENOM" id="CLU_198141_0_0_3"/>
<dbReference type="OrthoDB" id="9256236at2"/>
<accession>B8HZG9</accession>
<dbReference type="InterPro" id="IPR018739">
    <property type="entry name" value="DUF2281"/>
</dbReference>
<sequence>MSDNNVEVAVLKGLRELPPERQQEVLDFVDFLKSRTTSNRKSLKGILPDRDLSIEDFQEARRAIWAVEAVE</sequence>
<evidence type="ECO:0000313" key="2">
    <source>
        <dbReference type="EMBL" id="ACL47817.1"/>
    </source>
</evidence>